<dbReference type="RefSeq" id="WP_152824716.1">
    <property type="nucleotide sequence ID" value="NZ_WHUT02000003.1"/>
</dbReference>
<dbReference type="Pfam" id="PF12787">
    <property type="entry name" value="EcsC"/>
    <property type="match status" value="1"/>
</dbReference>
<dbReference type="PANTHER" id="PTHR41260:SF1">
    <property type="entry name" value="PROTEIN ECSC"/>
    <property type="match status" value="1"/>
</dbReference>
<keyword evidence="2" id="KW-1185">Reference proteome</keyword>
<reference evidence="1" key="1">
    <citation type="submission" date="2020-05" db="EMBL/GenBank/DDBJ databases">
        <title>Fertoebacter nigrum gen. nov., sp. nov., a new member of the family Rhodobacteraceae.</title>
        <authorList>
            <person name="Szuroczki S."/>
            <person name="Abbaszade G."/>
            <person name="Buni D."/>
            <person name="Schumann P."/>
            <person name="Toth E."/>
        </authorList>
    </citation>
    <scope>NUCLEOTIDE SEQUENCE</scope>
    <source>
        <strain evidence="1">RG-N-1a</strain>
    </source>
</reference>
<organism evidence="1 2">
    <name type="scientific">Fertoeibacter niger</name>
    <dbReference type="NCBI Taxonomy" id="2656921"/>
    <lineage>
        <taxon>Bacteria</taxon>
        <taxon>Pseudomonadati</taxon>
        <taxon>Pseudomonadota</taxon>
        <taxon>Alphaproteobacteria</taxon>
        <taxon>Rhodobacterales</taxon>
        <taxon>Paracoccaceae</taxon>
        <taxon>Fertoeibacter</taxon>
    </lineage>
</organism>
<proteinExistence type="predicted"/>
<comment type="caution">
    <text evidence="1">The sequence shown here is derived from an EMBL/GenBank/DDBJ whole genome shotgun (WGS) entry which is preliminary data.</text>
</comment>
<gene>
    <name evidence="1" type="ORF">GEU84_006640</name>
</gene>
<dbReference type="Proteomes" id="UP000484076">
    <property type="component" value="Unassembled WGS sequence"/>
</dbReference>
<evidence type="ECO:0000313" key="1">
    <source>
        <dbReference type="EMBL" id="NUB44051.1"/>
    </source>
</evidence>
<name>A0A8X8GZ36_9RHOB</name>
<evidence type="ECO:0000313" key="2">
    <source>
        <dbReference type="Proteomes" id="UP000484076"/>
    </source>
</evidence>
<dbReference type="PANTHER" id="PTHR41260">
    <property type="entry name" value="PROTEIN ECSC"/>
    <property type="match status" value="1"/>
</dbReference>
<protein>
    <submittedName>
        <fullName evidence="1">EcsC family protein</fullName>
    </submittedName>
</protein>
<sequence>MEDTAPLPALHHDPAPEIAALALRYKRANGPLIAVMNRLGGSIEAQVALLPAGLQDQIEGLTRIALEQSYRVAGAGRLAPRLGPRAAPALAALTGAAGGLGGLPTALAELPFTITLILHSIRGAATAEGFDPDHDITRLECLRVFGAASPLSVDEGVNTSFLGARLTLTGPALQRVIAAVAPRLAAALGQKLAAQAVPVLGAVAGATLNAAYLGYYREMAQIRFALLRLAQTHGNGPVLAAFQAATAPARVTRA</sequence>
<dbReference type="InterPro" id="IPR024787">
    <property type="entry name" value="EcsC"/>
</dbReference>
<dbReference type="EMBL" id="WHUT02000003">
    <property type="protein sequence ID" value="NUB44051.1"/>
    <property type="molecule type" value="Genomic_DNA"/>
</dbReference>
<dbReference type="AlphaFoldDB" id="A0A8X8GZ36"/>
<accession>A0A8X8GZ36</accession>